<evidence type="ECO:0000256" key="10">
    <source>
        <dbReference type="HAMAP-Rule" id="MF_00202"/>
    </source>
</evidence>
<keyword evidence="5 10" id="KW-0479">Metal-binding</keyword>
<dbReference type="InterPro" id="IPR015797">
    <property type="entry name" value="NUDIX_hydrolase-like_dom_sf"/>
</dbReference>
<dbReference type="UniPathway" id="UPA00059">
    <property type="reaction ID" value="UER00104"/>
</dbReference>
<evidence type="ECO:0000256" key="4">
    <source>
        <dbReference type="ARBA" id="ARBA00022490"/>
    </source>
</evidence>
<comment type="catalytic activity">
    <reaction evidence="10">
        <text>isopentenyl diphosphate = dimethylallyl diphosphate</text>
        <dbReference type="Rhea" id="RHEA:23284"/>
        <dbReference type="ChEBI" id="CHEBI:57623"/>
        <dbReference type="ChEBI" id="CHEBI:128769"/>
        <dbReference type="EC" id="5.3.3.2"/>
    </reaction>
</comment>
<dbReference type="InterPro" id="IPR011876">
    <property type="entry name" value="IsopentenylPP_isomerase_typ1"/>
</dbReference>
<evidence type="ECO:0000256" key="5">
    <source>
        <dbReference type="ARBA" id="ARBA00022723"/>
    </source>
</evidence>
<feature type="binding site" evidence="10">
    <location>
        <position position="86"/>
    </location>
    <ligand>
        <name>Mg(2+)</name>
        <dbReference type="ChEBI" id="CHEBI:18420"/>
    </ligand>
</feature>
<evidence type="ECO:0000256" key="11">
    <source>
        <dbReference type="PIRSR" id="PIRSR018427-1"/>
    </source>
</evidence>
<dbReference type="GO" id="GO:0046872">
    <property type="term" value="F:metal ion binding"/>
    <property type="evidence" value="ECO:0007669"/>
    <property type="project" value="UniProtKB-KW"/>
</dbReference>
<dbReference type="SUPFAM" id="SSF55811">
    <property type="entry name" value="Nudix"/>
    <property type="match status" value="1"/>
</dbReference>
<feature type="binding site" evidence="10">
    <location>
        <position position="113"/>
    </location>
    <ligand>
        <name>Mn(2+)</name>
        <dbReference type="ChEBI" id="CHEBI:29035"/>
    </ligand>
</feature>
<evidence type="ECO:0000256" key="8">
    <source>
        <dbReference type="ARBA" id="ARBA00023229"/>
    </source>
</evidence>
<evidence type="ECO:0000256" key="9">
    <source>
        <dbReference type="ARBA" id="ARBA00023235"/>
    </source>
</evidence>
<keyword evidence="9 10" id="KW-0413">Isomerase</keyword>
<comment type="cofactor">
    <cofactor evidence="10">
        <name>Mg(2+)</name>
        <dbReference type="ChEBI" id="CHEBI:18420"/>
    </cofactor>
    <text evidence="10">Binds 1 Mg(2+) ion per subunit. The magnesium ion binds only when substrate is bound.</text>
</comment>
<dbReference type="PANTHER" id="PTHR10885">
    <property type="entry name" value="ISOPENTENYL-DIPHOSPHATE DELTA-ISOMERASE"/>
    <property type="match status" value="1"/>
</dbReference>
<keyword evidence="7 10" id="KW-0464">Manganese</keyword>
<dbReference type="InterPro" id="IPR056375">
    <property type="entry name" value="Idi_bact"/>
</dbReference>
<evidence type="ECO:0000313" key="14">
    <source>
        <dbReference type="Proteomes" id="UP000216998"/>
    </source>
</evidence>
<keyword evidence="6 10" id="KW-0460">Magnesium</keyword>
<dbReference type="CDD" id="cd02885">
    <property type="entry name" value="NUDIX_IPP_Isomerase"/>
    <property type="match status" value="1"/>
</dbReference>
<reference evidence="13 14" key="1">
    <citation type="submission" date="2017-07" db="EMBL/GenBank/DDBJ databases">
        <title>Niveispirillum cyanobacteriorum sp. nov., isolated from cyanobacterial aggregates in a eutrophic lake.</title>
        <authorList>
            <person name="Cai H."/>
        </authorList>
    </citation>
    <scope>NUCLEOTIDE SEQUENCE [LARGE SCALE GENOMIC DNA]</scope>
    <source>
        <strain evidence="14">TH1-14</strain>
    </source>
</reference>
<gene>
    <name evidence="10 13" type="primary">idi</name>
    <name evidence="13" type="ORF">CHU95_11245</name>
</gene>
<comment type="caution">
    <text evidence="13">The sequence shown here is derived from an EMBL/GenBank/DDBJ whole genome shotgun (WGS) entry which is preliminary data.</text>
</comment>
<protein>
    <recommendedName>
        <fullName evidence="3 10">Isopentenyl-diphosphate Delta-isomerase</fullName>
        <shortName evidence="10">IPP isomerase</shortName>
        <ecNumber evidence="3 10">5.3.3.2</ecNumber>
    </recommendedName>
    <alternativeName>
        <fullName evidence="10">IPP:DMAPP isomerase</fullName>
    </alternativeName>
    <alternativeName>
        <fullName evidence="10">Isopentenyl pyrophosphate isomerase</fullName>
    </alternativeName>
</protein>
<comment type="similarity">
    <text evidence="2 10">Belongs to the IPP isomerase type 1 family.</text>
</comment>
<dbReference type="NCBIfam" id="TIGR02150">
    <property type="entry name" value="IPP_isom_1"/>
    <property type="match status" value="1"/>
</dbReference>
<dbReference type="EC" id="5.3.3.2" evidence="3 10"/>
<feature type="binding site" evidence="10">
    <location>
        <position position="32"/>
    </location>
    <ligand>
        <name>Mn(2+)</name>
        <dbReference type="ChEBI" id="CHEBI:29035"/>
    </ligand>
</feature>
<dbReference type="OrthoDB" id="9809458at2"/>
<keyword evidence="4 10" id="KW-0963">Cytoplasm</keyword>
<dbReference type="PIRSF" id="PIRSF018427">
    <property type="entry name" value="Isopntndiph_ism"/>
    <property type="match status" value="1"/>
</dbReference>
<feature type="domain" description="Nudix hydrolase" evidence="12">
    <location>
        <begin position="30"/>
        <end position="164"/>
    </location>
</feature>
<organism evidence="13 14">
    <name type="scientific">Niveispirillum lacus</name>
    <dbReference type="NCBI Taxonomy" id="1981099"/>
    <lineage>
        <taxon>Bacteria</taxon>
        <taxon>Pseudomonadati</taxon>
        <taxon>Pseudomonadota</taxon>
        <taxon>Alphaproteobacteria</taxon>
        <taxon>Rhodospirillales</taxon>
        <taxon>Azospirillaceae</taxon>
        <taxon>Niveispirillum</taxon>
    </lineage>
</organism>
<evidence type="ECO:0000256" key="6">
    <source>
        <dbReference type="ARBA" id="ARBA00022842"/>
    </source>
</evidence>
<keyword evidence="8 10" id="KW-0414">Isoprene biosynthesis</keyword>
<accession>A0A255YZL9</accession>
<evidence type="ECO:0000256" key="3">
    <source>
        <dbReference type="ARBA" id="ARBA00012057"/>
    </source>
</evidence>
<comment type="cofactor">
    <cofactor evidence="10">
        <name>Mn(2+)</name>
        <dbReference type="ChEBI" id="CHEBI:29035"/>
    </cofactor>
    <text evidence="10">Binds 1 Mn(2+) ion per subunit.</text>
</comment>
<dbReference type="GO" id="GO:0004452">
    <property type="term" value="F:isopentenyl-diphosphate delta-isomerase activity"/>
    <property type="evidence" value="ECO:0007669"/>
    <property type="project" value="UniProtKB-UniRule"/>
</dbReference>
<dbReference type="EMBL" id="NOXU01000028">
    <property type="protein sequence ID" value="OYQ34648.1"/>
    <property type="molecule type" value="Genomic_DNA"/>
</dbReference>
<keyword evidence="14" id="KW-1185">Reference proteome</keyword>
<comment type="pathway">
    <text evidence="1 10">Isoprenoid biosynthesis; dimethylallyl diphosphate biosynthesis; dimethylallyl diphosphate from isopentenyl diphosphate: step 1/1.</text>
</comment>
<dbReference type="GO" id="GO:0005737">
    <property type="term" value="C:cytoplasm"/>
    <property type="evidence" value="ECO:0007669"/>
    <property type="project" value="UniProtKB-SubCell"/>
</dbReference>
<dbReference type="Gene3D" id="3.90.79.10">
    <property type="entry name" value="Nucleoside Triphosphate Pyrophosphohydrolase"/>
    <property type="match status" value="1"/>
</dbReference>
<sequence>MIERPMVIPAVAADGSLFPIEKLHAHITGQLHLAISVFVFDGDWVLLQRRASGKYHCGGLWANTCCSHPHWRETVEACATRRLTEELGVTLPLNRHLTVDYEADVGGGLREHERVTLFSASVDRNQMVLRPDPQEVAATRWVRINDLQREVAQWPEHFTPWLRIYLLRFPDLAFGYPSDCPRQIAGDVR</sequence>
<evidence type="ECO:0000259" key="12">
    <source>
        <dbReference type="PROSITE" id="PS51462"/>
    </source>
</evidence>
<comment type="subcellular location">
    <subcellularLocation>
        <location evidence="10">Cytoplasm</location>
    </subcellularLocation>
</comment>
<dbReference type="Pfam" id="PF00293">
    <property type="entry name" value="NUDIX"/>
    <property type="match status" value="1"/>
</dbReference>
<comment type="function">
    <text evidence="10">Catalyzes the 1,3-allylic rearrangement of the homoallylic substrate isopentenyl (IPP) to its highly electrophilic allylic isomer, dimethylallyl diphosphate (DMAPP).</text>
</comment>
<dbReference type="GO" id="GO:0009240">
    <property type="term" value="P:isopentenyl diphosphate biosynthetic process"/>
    <property type="evidence" value="ECO:0007669"/>
    <property type="project" value="TreeGrafter"/>
</dbReference>
<dbReference type="InterPro" id="IPR000086">
    <property type="entry name" value="NUDIX_hydrolase_dom"/>
</dbReference>
<dbReference type="PROSITE" id="PS51462">
    <property type="entry name" value="NUDIX"/>
    <property type="match status" value="1"/>
</dbReference>
<dbReference type="GO" id="GO:0050992">
    <property type="term" value="P:dimethylallyl diphosphate biosynthetic process"/>
    <property type="evidence" value="ECO:0007669"/>
    <property type="project" value="UniProtKB-UniRule"/>
</dbReference>
<feature type="active site" evidence="10 11">
    <location>
        <position position="66"/>
    </location>
</feature>
<evidence type="ECO:0000313" key="13">
    <source>
        <dbReference type="EMBL" id="OYQ34648.1"/>
    </source>
</evidence>
<dbReference type="HAMAP" id="MF_00202">
    <property type="entry name" value="Idi"/>
    <property type="match status" value="1"/>
</dbReference>
<proteinExistence type="inferred from homology"/>
<feature type="binding site" evidence="10">
    <location>
        <position position="26"/>
    </location>
    <ligand>
        <name>Mn(2+)</name>
        <dbReference type="ChEBI" id="CHEBI:29035"/>
    </ligand>
</feature>
<name>A0A255YZL9_9PROT</name>
<dbReference type="PANTHER" id="PTHR10885:SF0">
    <property type="entry name" value="ISOPENTENYL-DIPHOSPHATE DELTA-ISOMERASE"/>
    <property type="match status" value="1"/>
</dbReference>
<dbReference type="Proteomes" id="UP000216998">
    <property type="component" value="Unassembled WGS sequence"/>
</dbReference>
<feature type="active site" evidence="10 11">
    <location>
        <position position="113"/>
    </location>
</feature>
<evidence type="ECO:0000256" key="2">
    <source>
        <dbReference type="ARBA" id="ARBA00007579"/>
    </source>
</evidence>
<feature type="binding site" evidence="10">
    <location>
        <position position="111"/>
    </location>
    <ligand>
        <name>Mn(2+)</name>
        <dbReference type="ChEBI" id="CHEBI:29035"/>
    </ligand>
</feature>
<dbReference type="AlphaFoldDB" id="A0A255YZL9"/>
<evidence type="ECO:0000256" key="1">
    <source>
        <dbReference type="ARBA" id="ARBA00004826"/>
    </source>
</evidence>
<feature type="binding site" evidence="10">
    <location>
        <position position="68"/>
    </location>
    <ligand>
        <name>Mn(2+)</name>
        <dbReference type="ChEBI" id="CHEBI:29035"/>
    </ligand>
</feature>
<evidence type="ECO:0000256" key="7">
    <source>
        <dbReference type="ARBA" id="ARBA00023211"/>
    </source>
</evidence>